<dbReference type="EMBL" id="FNMZ01000002">
    <property type="protein sequence ID" value="SDW81219.1"/>
    <property type="molecule type" value="Genomic_DNA"/>
</dbReference>
<dbReference type="RefSeq" id="WP_092680664.1">
    <property type="nucleotide sequence ID" value="NZ_FNMZ01000002.1"/>
</dbReference>
<dbReference type="Pfam" id="PF07811">
    <property type="entry name" value="TadE"/>
    <property type="match status" value="1"/>
</dbReference>
<dbReference type="STRING" id="356660.SAMN05444336_102415"/>
<evidence type="ECO:0000313" key="4">
    <source>
        <dbReference type="Proteomes" id="UP000199118"/>
    </source>
</evidence>
<proteinExistence type="predicted"/>
<dbReference type="AlphaFoldDB" id="A0A1H2WMK0"/>
<organism evidence="3 4">
    <name type="scientific">Albimonas donghaensis</name>
    <dbReference type="NCBI Taxonomy" id="356660"/>
    <lineage>
        <taxon>Bacteria</taxon>
        <taxon>Pseudomonadati</taxon>
        <taxon>Pseudomonadota</taxon>
        <taxon>Alphaproteobacteria</taxon>
        <taxon>Rhodobacterales</taxon>
        <taxon>Paracoccaceae</taxon>
        <taxon>Albimonas</taxon>
    </lineage>
</organism>
<dbReference type="InterPro" id="IPR012495">
    <property type="entry name" value="TadE-like_dom"/>
</dbReference>
<evidence type="ECO:0000259" key="2">
    <source>
        <dbReference type="Pfam" id="PF07811"/>
    </source>
</evidence>
<gene>
    <name evidence="3" type="ORF">SAMN05444336_102415</name>
</gene>
<sequence>MSVIRRIRACRRDESGSATVEFVLWLPIFFMVFCGATDATLLMHKQTQMIDVARSASRAVSMGVSSQAEAEAFALQQMNSDNSENVSVTVQNGFVTATLNMPYSDVVIFGSFLAGDSALGASVTMVDESSTNG</sequence>
<accession>A0A1H2WMK0</accession>
<feature type="domain" description="TadE-like" evidence="2">
    <location>
        <begin position="16"/>
        <end position="58"/>
    </location>
</feature>
<keyword evidence="1" id="KW-0472">Membrane</keyword>
<keyword evidence="1" id="KW-1133">Transmembrane helix</keyword>
<feature type="transmembrane region" description="Helical" evidence="1">
    <location>
        <begin position="22"/>
        <end position="42"/>
    </location>
</feature>
<protein>
    <submittedName>
        <fullName evidence="3">TadE-like protein</fullName>
    </submittedName>
</protein>
<dbReference type="Proteomes" id="UP000199118">
    <property type="component" value="Unassembled WGS sequence"/>
</dbReference>
<reference evidence="3 4" key="1">
    <citation type="submission" date="2016-10" db="EMBL/GenBank/DDBJ databases">
        <authorList>
            <person name="de Groot N.N."/>
        </authorList>
    </citation>
    <scope>NUCLEOTIDE SEQUENCE [LARGE SCALE GENOMIC DNA]</scope>
    <source>
        <strain evidence="3 4">DSM 17890</strain>
    </source>
</reference>
<keyword evidence="4" id="KW-1185">Reference proteome</keyword>
<name>A0A1H2WMK0_9RHOB</name>
<keyword evidence="1" id="KW-0812">Transmembrane</keyword>
<evidence type="ECO:0000256" key="1">
    <source>
        <dbReference type="SAM" id="Phobius"/>
    </source>
</evidence>
<evidence type="ECO:0000313" key="3">
    <source>
        <dbReference type="EMBL" id="SDW81219.1"/>
    </source>
</evidence>
<dbReference type="OrthoDB" id="7873328at2"/>